<proteinExistence type="predicted"/>
<dbReference type="PANTHER" id="PTHR12398">
    <property type="entry name" value="PROTEIN PHOSPHATASE INHIBITOR"/>
    <property type="match status" value="1"/>
</dbReference>
<feature type="region of interest" description="Disordered" evidence="1">
    <location>
        <begin position="141"/>
        <end position="167"/>
    </location>
</feature>
<dbReference type="GO" id="GO:0009966">
    <property type="term" value="P:regulation of signal transduction"/>
    <property type="evidence" value="ECO:0007669"/>
    <property type="project" value="InterPro"/>
</dbReference>
<sequence length="218" mass="25514">MENLEFNSESEIDLNETLNHPPSLQTQPKKGILKRGRHENDSNSKIHWDEELITFHDSQRGKTMKISEPKTPFIHYDQDNDVLLGHRGGDFVEIFYCYILKNYFGVDDIPPMELMEAIRLASDSKDISDLSQEDNCSSKIFNQGDVNGKNANNKKKNFDEWNDSESETEFEDIQKKKEFDIHRRGHYENMKEAMLRGKHLVEDELESDIDDQDKRMIS</sequence>
<dbReference type="EMBL" id="JADGJW010000137">
    <property type="protein sequence ID" value="KAJ3223253.1"/>
    <property type="molecule type" value="Genomic_DNA"/>
</dbReference>
<keyword evidence="3" id="KW-1185">Reference proteome</keyword>
<reference evidence="2" key="1">
    <citation type="submission" date="2020-05" db="EMBL/GenBank/DDBJ databases">
        <title>Phylogenomic resolution of chytrid fungi.</title>
        <authorList>
            <person name="Stajich J.E."/>
            <person name="Amses K."/>
            <person name="Simmons R."/>
            <person name="Seto K."/>
            <person name="Myers J."/>
            <person name="Bonds A."/>
            <person name="Quandt C.A."/>
            <person name="Barry K."/>
            <person name="Liu P."/>
            <person name="Grigoriev I."/>
            <person name="Longcore J.E."/>
            <person name="James T.Y."/>
        </authorList>
    </citation>
    <scope>NUCLEOTIDE SEQUENCE</scope>
    <source>
        <strain evidence="2">JEL0476</strain>
    </source>
</reference>
<feature type="compositionally biased region" description="Polar residues" evidence="1">
    <location>
        <begin position="16"/>
        <end position="28"/>
    </location>
</feature>
<dbReference type="PANTHER" id="PTHR12398:SF20">
    <property type="entry name" value="PROTEIN PHOSPHATASE 1 REGULATORY INHIBITOR SUBUNIT 2"/>
    <property type="match status" value="1"/>
</dbReference>
<evidence type="ECO:0008006" key="4">
    <source>
        <dbReference type="Google" id="ProtNLM"/>
    </source>
</evidence>
<dbReference type="AlphaFoldDB" id="A0AAD5U542"/>
<protein>
    <recommendedName>
        <fullName evidence="4">Protein phosphatase inhibitor 2</fullName>
    </recommendedName>
</protein>
<evidence type="ECO:0000313" key="3">
    <source>
        <dbReference type="Proteomes" id="UP001211065"/>
    </source>
</evidence>
<feature type="region of interest" description="Disordered" evidence="1">
    <location>
        <begin position="1"/>
        <end position="41"/>
    </location>
</feature>
<dbReference type="InterPro" id="IPR007062">
    <property type="entry name" value="PPI-2"/>
</dbReference>
<dbReference type="Pfam" id="PF04979">
    <property type="entry name" value="IPP-2"/>
    <property type="match status" value="1"/>
</dbReference>
<dbReference type="Proteomes" id="UP001211065">
    <property type="component" value="Unassembled WGS sequence"/>
</dbReference>
<comment type="caution">
    <text evidence="2">The sequence shown here is derived from an EMBL/GenBank/DDBJ whole genome shotgun (WGS) entry which is preliminary data.</text>
</comment>
<name>A0AAD5U542_9FUNG</name>
<gene>
    <name evidence="2" type="ORF">HK099_001344</name>
</gene>
<accession>A0AAD5U542</accession>
<evidence type="ECO:0000313" key="2">
    <source>
        <dbReference type="EMBL" id="KAJ3223253.1"/>
    </source>
</evidence>
<dbReference type="GO" id="GO:0004864">
    <property type="term" value="F:protein phosphatase inhibitor activity"/>
    <property type="evidence" value="ECO:0007669"/>
    <property type="project" value="InterPro"/>
</dbReference>
<evidence type="ECO:0000256" key="1">
    <source>
        <dbReference type="SAM" id="MobiDB-lite"/>
    </source>
</evidence>
<organism evidence="2 3">
    <name type="scientific">Clydaea vesicula</name>
    <dbReference type="NCBI Taxonomy" id="447962"/>
    <lineage>
        <taxon>Eukaryota</taxon>
        <taxon>Fungi</taxon>
        <taxon>Fungi incertae sedis</taxon>
        <taxon>Chytridiomycota</taxon>
        <taxon>Chytridiomycota incertae sedis</taxon>
        <taxon>Chytridiomycetes</taxon>
        <taxon>Lobulomycetales</taxon>
        <taxon>Lobulomycetaceae</taxon>
        <taxon>Clydaea</taxon>
    </lineage>
</organism>